<dbReference type="Proteomes" id="UP000553776">
    <property type="component" value="Unassembled WGS sequence"/>
</dbReference>
<dbReference type="EMBL" id="JACJVR010000050">
    <property type="protein sequence ID" value="MBB6692206.1"/>
    <property type="molecule type" value="Genomic_DNA"/>
</dbReference>
<sequence length="241" mass="27108">MKTLIIIQARMGSSRLPGKVLMPLGNSCVLDYVVTRCRQVKNVADVIVATSSWAQDDPIKQWCVEHGVSYSRGSETDVLARFVDSAKPHQPDYVMRVTGDCPFVDYELAEKFMVAMARQPSDAIVWLGNLPRGLVVEIVSYEALLEMDRKGREPRHREHVTYYAKEFPEQFTTTEVEIPAALRYPELRITLDTKEDYALCQAVADAFLGDKLVPSTAIVAYLNSNPMIAELNSHIQQKSVN</sequence>
<comment type="caution">
    <text evidence="1">The sequence shown here is derived from an EMBL/GenBank/DDBJ whole genome shotgun (WGS) entry which is preliminary data.</text>
</comment>
<organism evidence="1 2">
    <name type="scientific">Cohnella xylanilytica</name>
    <dbReference type="NCBI Taxonomy" id="557555"/>
    <lineage>
        <taxon>Bacteria</taxon>
        <taxon>Bacillati</taxon>
        <taxon>Bacillota</taxon>
        <taxon>Bacilli</taxon>
        <taxon>Bacillales</taxon>
        <taxon>Paenibacillaceae</taxon>
        <taxon>Cohnella</taxon>
    </lineage>
</organism>
<dbReference type="RefSeq" id="WP_185136199.1">
    <property type="nucleotide sequence ID" value="NZ_JACJVR010000050.1"/>
</dbReference>
<dbReference type="Gene3D" id="3.90.550.10">
    <property type="entry name" value="Spore Coat Polysaccharide Biosynthesis Protein SpsA, Chain A"/>
    <property type="match status" value="1"/>
</dbReference>
<evidence type="ECO:0000313" key="2">
    <source>
        <dbReference type="Proteomes" id="UP000553776"/>
    </source>
</evidence>
<evidence type="ECO:0000313" key="1">
    <source>
        <dbReference type="EMBL" id="MBB6692206.1"/>
    </source>
</evidence>
<protein>
    <submittedName>
        <fullName evidence="1">Glycosyltransferase family protein</fullName>
    </submittedName>
</protein>
<keyword evidence="2" id="KW-1185">Reference proteome</keyword>
<dbReference type="AlphaFoldDB" id="A0A841TV90"/>
<gene>
    <name evidence="1" type="ORF">H7B90_12415</name>
</gene>
<dbReference type="GO" id="GO:0005829">
    <property type="term" value="C:cytosol"/>
    <property type="evidence" value="ECO:0007669"/>
    <property type="project" value="TreeGrafter"/>
</dbReference>
<keyword evidence="1" id="KW-0808">Transferase</keyword>
<dbReference type="CDD" id="cd02518">
    <property type="entry name" value="GT2_SpsF"/>
    <property type="match status" value="1"/>
</dbReference>
<dbReference type="PANTHER" id="PTHR42866:SF1">
    <property type="entry name" value="SPORE COAT POLYSACCHARIDE BIOSYNTHESIS PROTEIN SPSF"/>
    <property type="match status" value="1"/>
</dbReference>
<name>A0A841TV90_9BACL</name>
<dbReference type="Pfam" id="PF02348">
    <property type="entry name" value="CTP_transf_3"/>
    <property type="match status" value="1"/>
</dbReference>
<dbReference type="InterPro" id="IPR029044">
    <property type="entry name" value="Nucleotide-diphossugar_trans"/>
</dbReference>
<accession>A0A841TV90</accession>
<reference evidence="1 2" key="1">
    <citation type="submission" date="2020-08" db="EMBL/GenBank/DDBJ databases">
        <title>Cohnella phylogeny.</title>
        <authorList>
            <person name="Dunlap C."/>
        </authorList>
    </citation>
    <scope>NUCLEOTIDE SEQUENCE [LARGE SCALE GENOMIC DNA]</scope>
    <source>
        <strain evidence="1 2">DSM 25239</strain>
    </source>
</reference>
<proteinExistence type="predicted"/>
<dbReference type="GO" id="GO:0016740">
    <property type="term" value="F:transferase activity"/>
    <property type="evidence" value="ECO:0007669"/>
    <property type="project" value="UniProtKB-KW"/>
</dbReference>
<dbReference type="SUPFAM" id="SSF53448">
    <property type="entry name" value="Nucleotide-diphospho-sugar transferases"/>
    <property type="match status" value="1"/>
</dbReference>
<dbReference type="PANTHER" id="PTHR42866">
    <property type="entry name" value="3-DEOXY-MANNO-OCTULOSONATE CYTIDYLYLTRANSFERASE"/>
    <property type="match status" value="1"/>
</dbReference>
<dbReference type="InterPro" id="IPR003329">
    <property type="entry name" value="Cytidylyl_trans"/>
</dbReference>